<dbReference type="Proteomes" id="UP001177769">
    <property type="component" value="Chromosome"/>
</dbReference>
<dbReference type="KEGG" id="pais:PFX98_05790"/>
<protein>
    <submittedName>
        <fullName evidence="3">Prolyl oligopeptidase family serine peptidase</fullName>
    </submittedName>
</protein>
<dbReference type="SUPFAM" id="SSF69304">
    <property type="entry name" value="Tricorn protease N-terminal domain"/>
    <property type="match status" value="1"/>
</dbReference>
<dbReference type="Gene3D" id="2.120.10.30">
    <property type="entry name" value="TolB, C-terminal domain"/>
    <property type="match status" value="1"/>
</dbReference>
<dbReference type="RefSeq" id="WP_285234228.1">
    <property type="nucleotide sequence ID" value="NZ_CP116346.1"/>
</dbReference>
<dbReference type="Pfam" id="PF00326">
    <property type="entry name" value="Peptidase_S9"/>
    <property type="match status" value="1"/>
</dbReference>
<keyword evidence="1" id="KW-0378">Hydrolase</keyword>
<dbReference type="GO" id="GO:0006508">
    <property type="term" value="P:proteolysis"/>
    <property type="evidence" value="ECO:0007669"/>
    <property type="project" value="InterPro"/>
</dbReference>
<reference evidence="3" key="1">
    <citation type="submission" date="2023-01" db="EMBL/GenBank/DDBJ databases">
        <title>Whole genome sequence of Paucibacter sp. S2-9 isolated from pond sediment.</title>
        <authorList>
            <person name="Jung J.Y."/>
        </authorList>
    </citation>
    <scope>NUCLEOTIDE SEQUENCE</scope>
    <source>
        <strain evidence="3">S2-9</strain>
    </source>
</reference>
<name>A0AA95SMB6_9BURK</name>
<sequence length="657" mass="73006">MWGIQLGRLVAALAFFLGGAVAAAPPLEDFFRKPQIAAPKLSPDGRHLAVQVAGGDGLVRLAVIDLVALTEAKVVAGFSNADVHSHHWVNDQRLVLSISVAQNGTSPQIDPGLWAVNRDGSDLRPLIKSVSQFIKEASQITDRRLDRNWQFHSVADDGSSDVFVVRQRWSNEPESVGLGLARLDTLTGKLTSLAAGAPSHVTGWVLDTEGRPAALTTAQQGRYASYLRDAEGRWQPWQEGDNYRQSFDMPYWFGPDGQTLVANNRSGFDALYRLDRKTLQREAQPLVSLQGYDFRGSLVYDKQARQLLGVHYENDAPGSVWLHPQLKQWQAAIDAKLPGTINRIHCNRCLTASRLVVSAYSDQRPASFYLYMPASGELQALAASMPWIKPAEMGRRDMVRIQARDGLELPVLLTQPADRAQAARPAVLLVHGGPYVRGTHWPWEPMAQFLASRGYVVIEPEFRGSTGYGQAHFKAGWKQWGLAMQDDVADALGWAVKQGLVDPKRVCIAGASYGGYATLMGLIKQPELYRCGINWVGVTDIELLYSIHWSDLGGEWKGYGMPVLVGDRDKDAEQLRATSPLQRAAELKRPLLMAYGAEDRRVPLKHGLAFRDAMPKDQELEWVVYDHEGHGWRELKTQQDFWGRVERFLARHLGAAP</sequence>
<organism evidence="3 4">
    <name type="scientific">Paucibacter sediminis</name>
    <dbReference type="NCBI Taxonomy" id="3019553"/>
    <lineage>
        <taxon>Bacteria</taxon>
        <taxon>Pseudomonadati</taxon>
        <taxon>Pseudomonadota</taxon>
        <taxon>Betaproteobacteria</taxon>
        <taxon>Burkholderiales</taxon>
        <taxon>Sphaerotilaceae</taxon>
        <taxon>Roseateles</taxon>
    </lineage>
</organism>
<proteinExistence type="predicted"/>
<dbReference type="PANTHER" id="PTHR42776:SF27">
    <property type="entry name" value="DIPEPTIDYL PEPTIDASE FAMILY MEMBER 6"/>
    <property type="match status" value="1"/>
</dbReference>
<dbReference type="AlphaFoldDB" id="A0AA95SMB6"/>
<dbReference type="PANTHER" id="PTHR42776">
    <property type="entry name" value="SERINE PEPTIDASE S9 FAMILY MEMBER"/>
    <property type="match status" value="1"/>
</dbReference>
<accession>A0AA95SMB6</accession>
<dbReference type="SUPFAM" id="SSF53474">
    <property type="entry name" value="alpha/beta-Hydrolases"/>
    <property type="match status" value="1"/>
</dbReference>
<dbReference type="EMBL" id="CP116346">
    <property type="protein sequence ID" value="WIT13118.1"/>
    <property type="molecule type" value="Genomic_DNA"/>
</dbReference>
<gene>
    <name evidence="3" type="ORF">PFX98_05790</name>
</gene>
<evidence type="ECO:0000313" key="4">
    <source>
        <dbReference type="Proteomes" id="UP001177769"/>
    </source>
</evidence>
<evidence type="ECO:0000259" key="2">
    <source>
        <dbReference type="Pfam" id="PF00326"/>
    </source>
</evidence>
<dbReference type="InterPro" id="IPR011042">
    <property type="entry name" value="6-blade_b-propeller_TolB-like"/>
</dbReference>
<dbReference type="InterPro" id="IPR001375">
    <property type="entry name" value="Peptidase_S9_cat"/>
</dbReference>
<dbReference type="GO" id="GO:0004252">
    <property type="term" value="F:serine-type endopeptidase activity"/>
    <property type="evidence" value="ECO:0007669"/>
    <property type="project" value="TreeGrafter"/>
</dbReference>
<feature type="domain" description="Peptidase S9 prolyl oligopeptidase catalytic" evidence="2">
    <location>
        <begin position="447"/>
        <end position="654"/>
    </location>
</feature>
<evidence type="ECO:0000256" key="1">
    <source>
        <dbReference type="ARBA" id="ARBA00022801"/>
    </source>
</evidence>
<evidence type="ECO:0000313" key="3">
    <source>
        <dbReference type="EMBL" id="WIT13118.1"/>
    </source>
</evidence>
<keyword evidence="4" id="KW-1185">Reference proteome</keyword>
<dbReference type="InterPro" id="IPR029058">
    <property type="entry name" value="AB_hydrolase_fold"/>
</dbReference>
<dbReference type="Gene3D" id="3.40.50.1820">
    <property type="entry name" value="alpha/beta hydrolase"/>
    <property type="match status" value="1"/>
</dbReference>